<dbReference type="EMBL" id="MN739709">
    <property type="protein sequence ID" value="QHT22377.1"/>
    <property type="molecule type" value="Genomic_DNA"/>
</dbReference>
<dbReference type="InterPro" id="IPR037151">
    <property type="entry name" value="AlkB-like_sf"/>
</dbReference>
<dbReference type="PANTHER" id="PTHR31212:SF4">
    <property type="entry name" value="ALPHA-KETOGLUTARATE-DEPENDENT DIOXYGENASE ALKB HOMOLOG 3"/>
    <property type="match status" value="1"/>
</dbReference>
<accession>A0A6C0DZR0</accession>
<dbReference type="Pfam" id="PF13532">
    <property type="entry name" value="2OG-FeII_Oxy_2"/>
    <property type="match status" value="1"/>
</dbReference>
<dbReference type="GO" id="GO:0006307">
    <property type="term" value="P:DNA alkylation repair"/>
    <property type="evidence" value="ECO:0007669"/>
    <property type="project" value="InterPro"/>
</dbReference>
<dbReference type="GO" id="GO:0051213">
    <property type="term" value="F:dioxygenase activity"/>
    <property type="evidence" value="ECO:0007669"/>
    <property type="project" value="InterPro"/>
</dbReference>
<dbReference type="InterPro" id="IPR032854">
    <property type="entry name" value="ALKBH3"/>
</dbReference>
<sequence>MIDLKNVEIETDLSFLNIYTFNDTELINKCIEESKDKLHISRYRKVGFFSDVVKQDYMYGKIKICPSQKLTPSLKEILDIVNERFNSDYNGILINYYKNGRNYIEKHSDSLNHPKNGVLIISYGSERNFRVYNKKTDEKIKDIQMNNAEVLHMGGDFQAEFTHDIEKDDKIKTERYSISFHKYMNLGLYD</sequence>
<evidence type="ECO:0000259" key="1">
    <source>
        <dbReference type="PROSITE" id="PS51471"/>
    </source>
</evidence>
<dbReference type="PROSITE" id="PS51471">
    <property type="entry name" value="FE2OG_OXY"/>
    <property type="match status" value="1"/>
</dbReference>
<dbReference type="AlphaFoldDB" id="A0A6C0DZR0"/>
<reference evidence="2" key="1">
    <citation type="journal article" date="2020" name="Nature">
        <title>Giant virus diversity and host interactions through global metagenomics.</title>
        <authorList>
            <person name="Schulz F."/>
            <person name="Roux S."/>
            <person name="Paez-Espino D."/>
            <person name="Jungbluth S."/>
            <person name="Walsh D.A."/>
            <person name="Denef V.J."/>
            <person name="McMahon K.D."/>
            <person name="Konstantinidis K.T."/>
            <person name="Eloe-Fadrosh E.A."/>
            <person name="Kyrpides N.C."/>
            <person name="Woyke T."/>
        </authorList>
    </citation>
    <scope>NUCLEOTIDE SEQUENCE</scope>
    <source>
        <strain evidence="2">GVMAG-M-3300023179-111</strain>
    </source>
</reference>
<dbReference type="SUPFAM" id="SSF51197">
    <property type="entry name" value="Clavaminate synthase-like"/>
    <property type="match status" value="1"/>
</dbReference>
<dbReference type="InterPro" id="IPR005123">
    <property type="entry name" value="Oxoglu/Fe-dep_dioxygenase_dom"/>
</dbReference>
<dbReference type="InterPro" id="IPR027450">
    <property type="entry name" value="AlkB-like"/>
</dbReference>
<protein>
    <recommendedName>
        <fullName evidence="1">Fe2OG dioxygenase domain-containing protein</fullName>
    </recommendedName>
</protein>
<dbReference type="Gene3D" id="2.60.120.590">
    <property type="entry name" value="Alpha-ketoglutarate-dependent dioxygenase AlkB-like"/>
    <property type="match status" value="1"/>
</dbReference>
<dbReference type="PANTHER" id="PTHR31212">
    <property type="entry name" value="ALPHA-KETOGLUTARATE-DEPENDENT DIOXYGENASE ALKB HOMOLOG 3"/>
    <property type="match status" value="1"/>
</dbReference>
<evidence type="ECO:0000313" key="2">
    <source>
        <dbReference type="EMBL" id="QHT22377.1"/>
    </source>
</evidence>
<organism evidence="2">
    <name type="scientific">viral metagenome</name>
    <dbReference type="NCBI Taxonomy" id="1070528"/>
    <lineage>
        <taxon>unclassified sequences</taxon>
        <taxon>metagenomes</taxon>
        <taxon>organismal metagenomes</taxon>
    </lineage>
</organism>
<name>A0A6C0DZR0_9ZZZZ</name>
<feature type="domain" description="Fe2OG dioxygenase" evidence="1">
    <location>
        <begin position="88"/>
        <end position="184"/>
    </location>
</feature>
<proteinExistence type="predicted"/>